<gene>
    <name evidence="2" type="ORF">B0T22DRAFT_483178</name>
</gene>
<accession>A0AAE0X226</accession>
<feature type="compositionally biased region" description="Acidic residues" evidence="1">
    <location>
        <begin position="511"/>
        <end position="528"/>
    </location>
</feature>
<proteinExistence type="predicted"/>
<keyword evidence="3" id="KW-1185">Reference proteome</keyword>
<evidence type="ECO:0000313" key="2">
    <source>
        <dbReference type="EMBL" id="KAK3683310.1"/>
    </source>
</evidence>
<reference evidence="2" key="1">
    <citation type="journal article" date="2023" name="Mol. Phylogenet. Evol.">
        <title>Genome-scale phylogeny and comparative genomics of the fungal order Sordariales.</title>
        <authorList>
            <person name="Hensen N."/>
            <person name="Bonometti L."/>
            <person name="Westerberg I."/>
            <person name="Brannstrom I.O."/>
            <person name="Guillou S."/>
            <person name="Cros-Aarteil S."/>
            <person name="Calhoun S."/>
            <person name="Haridas S."/>
            <person name="Kuo A."/>
            <person name="Mondo S."/>
            <person name="Pangilinan J."/>
            <person name="Riley R."/>
            <person name="LaButti K."/>
            <person name="Andreopoulos B."/>
            <person name="Lipzen A."/>
            <person name="Chen C."/>
            <person name="Yan M."/>
            <person name="Daum C."/>
            <person name="Ng V."/>
            <person name="Clum A."/>
            <person name="Steindorff A."/>
            <person name="Ohm R.A."/>
            <person name="Martin F."/>
            <person name="Silar P."/>
            <person name="Natvig D.O."/>
            <person name="Lalanne C."/>
            <person name="Gautier V."/>
            <person name="Ament-Velasquez S.L."/>
            <person name="Kruys A."/>
            <person name="Hutchinson M.I."/>
            <person name="Powell A.J."/>
            <person name="Barry K."/>
            <person name="Miller A.N."/>
            <person name="Grigoriev I.V."/>
            <person name="Debuchy R."/>
            <person name="Gladieux P."/>
            <person name="Hiltunen Thoren M."/>
            <person name="Johannesson H."/>
        </authorList>
    </citation>
    <scope>NUCLEOTIDE SEQUENCE</scope>
    <source>
        <strain evidence="2">CBS 314.62</strain>
    </source>
</reference>
<feature type="region of interest" description="Disordered" evidence="1">
    <location>
        <begin position="199"/>
        <end position="265"/>
    </location>
</feature>
<feature type="region of interest" description="Disordered" evidence="1">
    <location>
        <begin position="952"/>
        <end position="972"/>
    </location>
</feature>
<dbReference type="EMBL" id="JAULSO010000004">
    <property type="protein sequence ID" value="KAK3683310.1"/>
    <property type="molecule type" value="Genomic_DNA"/>
</dbReference>
<feature type="region of interest" description="Disordered" evidence="1">
    <location>
        <begin position="451"/>
        <end position="532"/>
    </location>
</feature>
<feature type="region of interest" description="Disordered" evidence="1">
    <location>
        <begin position="167"/>
        <end position="186"/>
    </location>
</feature>
<name>A0AAE0X226_9PEZI</name>
<evidence type="ECO:0000313" key="3">
    <source>
        <dbReference type="Proteomes" id="UP001270362"/>
    </source>
</evidence>
<organism evidence="2 3">
    <name type="scientific">Podospora appendiculata</name>
    <dbReference type="NCBI Taxonomy" id="314037"/>
    <lineage>
        <taxon>Eukaryota</taxon>
        <taxon>Fungi</taxon>
        <taxon>Dikarya</taxon>
        <taxon>Ascomycota</taxon>
        <taxon>Pezizomycotina</taxon>
        <taxon>Sordariomycetes</taxon>
        <taxon>Sordariomycetidae</taxon>
        <taxon>Sordariales</taxon>
        <taxon>Podosporaceae</taxon>
        <taxon>Podospora</taxon>
    </lineage>
</organism>
<feature type="compositionally biased region" description="Pro residues" evidence="1">
    <location>
        <begin position="206"/>
        <end position="217"/>
    </location>
</feature>
<sequence>MADAAGPSHESMEQSYGSEAPSPERQPLDPAALRPSAAERRNLSTQVRHASGAVISKHLSDMLGDFENRGRARSLSPVRTTGSRRQAPSQPDDSDVSASFQLPASAIPSFKLPVTPLPSHFPIVLGATGGNESTAAPSSVADPNTAMVTHNNPSLPEEFRASFKQFTGSSPLKKPVPPAPASATDQSTNFSIDLSQAPATMSAPVSAPPPPPAPAPSGSPDNRRSRTISAQPGSSSAQLFMTDGNGHRHLITSPSGRPIRPRSYGNSLMNSKLDMDYLEKLLAYNEHQQGAQNLTLDTKLTALDAALAKQSDKLSKLVEDHYDDVIRLDDKLHESSKKISALQTSCVDIENGIHTHMGSLREMLAKTSDQVTKGQQRSDQILNTLLKLQKTSEADNKARDERMSTFREETNDILEKLVEQANQSTVRDGQRQGEVTALQAKLKEFIDATKRKDDAATGDDRRDEDRTRDKDRKSEEKSKDKDKDKDRRDYRDRDRDRRRDDRKDRAYVAGDGDDRDDADEYDYDDDESSYGYSDQSEADIACIILERHLTCHRCQKTFSSPHLKREHVKDCSPFKAALAEGIRPAPPNHPSRRTCGYCPQAVRLAQPPLQSPEDFEPESGDDSASVNTDEVLFVLEEAPNGIFLQRLNHTVVNRKGRVKGVHKKMLNLSEWATFDIFLVGSKGNSPTLMKVNKSAWVVDSLEPNMLLGNDFLHPYQANIDYSKDAVSFGRMDGFEVRFEVLARAKPCNRRVTTERKITLLPGEHCFIAVDYKPLPSDRSFTFESKHDAALNAIVDAKTPKVAAVKNTTNGTIVIPKGTKVGSIQEETSAGFLNSSWSKAAKAMCVAAAATTIALCGKPASESTNRPAPTSLDLQGILQGTSIAREFNMTEAVKGIAGGAIDLTSPDLSTSDNLVVPTSDTPLTDQIFNLTQAPTPSLDPVILPDHPDLKNSTLPIKNASLPSLTTSTSTDADLETNDEALDDLANLPEAKDKQSPLGLKMSSDLKEITTSEGVHIYAEDKRWADDLEKVV</sequence>
<dbReference type="AlphaFoldDB" id="A0AAE0X226"/>
<dbReference type="Proteomes" id="UP001270362">
    <property type="component" value="Unassembled WGS sequence"/>
</dbReference>
<feature type="region of interest" description="Disordered" evidence="1">
    <location>
        <begin position="129"/>
        <end position="162"/>
    </location>
</feature>
<reference evidence="2" key="2">
    <citation type="submission" date="2023-06" db="EMBL/GenBank/DDBJ databases">
        <authorList>
            <consortium name="Lawrence Berkeley National Laboratory"/>
            <person name="Haridas S."/>
            <person name="Hensen N."/>
            <person name="Bonometti L."/>
            <person name="Westerberg I."/>
            <person name="Brannstrom I.O."/>
            <person name="Guillou S."/>
            <person name="Cros-Aarteil S."/>
            <person name="Calhoun S."/>
            <person name="Kuo A."/>
            <person name="Mondo S."/>
            <person name="Pangilinan J."/>
            <person name="Riley R."/>
            <person name="Labutti K."/>
            <person name="Andreopoulos B."/>
            <person name="Lipzen A."/>
            <person name="Chen C."/>
            <person name="Yanf M."/>
            <person name="Daum C."/>
            <person name="Ng V."/>
            <person name="Clum A."/>
            <person name="Steindorff A."/>
            <person name="Ohm R."/>
            <person name="Martin F."/>
            <person name="Silar P."/>
            <person name="Natvig D."/>
            <person name="Lalanne C."/>
            <person name="Gautier V."/>
            <person name="Ament-Velasquez S.L."/>
            <person name="Kruys A."/>
            <person name="Hutchinson M.I."/>
            <person name="Powell A.J."/>
            <person name="Barry K."/>
            <person name="Miller A.N."/>
            <person name="Grigoriev I.V."/>
            <person name="Debuchy R."/>
            <person name="Gladieux P."/>
            <person name="Thoren M.H."/>
            <person name="Johannesson H."/>
        </authorList>
    </citation>
    <scope>NUCLEOTIDE SEQUENCE</scope>
    <source>
        <strain evidence="2">CBS 314.62</strain>
    </source>
</reference>
<feature type="region of interest" description="Disordered" evidence="1">
    <location>
        <begin position="1"/>
        <end position="98"/>
    </location>
</feature>
<feature type="compositionally biased region" description="Polar residues" evidence="1">
    <location>
        <begin position="227"/>
        <end position="239"/>
    </location>
</feature>
<comment type="caution">
    <text evidence="2">The sequence shown here is derived from an EMBL/GenBank/DDBJ whole genome shotgun (WGS) entry which is preliminary data.</text>
</comment>
<evidence type="ECO:0000256" key="1">
    <source>
        <dbReference type="SAM" id="MobiDB-lite"/>
    </source>
</evidence>
<feature type="compositionally biased region" description="Polar residues" evidence="1">
    <location>
        <begin position="77"/>
        <end position="98"/>
    </location>
</feature>
<feature type="compositionally biased region" description="Low complexity" evidence="1">
    <location>
        <begin position="959"/>
        <end position="969"/>
    </location>
</feature>
<feature type="compositionally biased region" description="Basic and acidic residues" evidence="1">
    <location>
        <begin position="451"/>
        <end position="506"/>
    </location>
</feature>
<protein>
    <submittedName>
        <fullName evidence="2">Uncharacterized protein</fullName>
    </submittedName>
</protein>